<feature type="transmembrane region" description="Helical" evidence="1">
    <location>
        <begin position="225"/>
        <end position="245"/>
    </location>
</feature>
<keyword evidence="3" id="KW-1185">Reference proteome</keyword>
<name>A0ABZ1D2I3_9TREE</name>
<feature type="transmembrane region" description="Helical" evidence="1">
    <location>
        <begin position="134"/>
        <end position="160"/>
    </location>
</feature>
<dbReference type="EMBL" id="CP141886">
    <property type="protein sequence ID" value="WRT68071.1"/>
    <property type="molecule type" value="Genomic_DNA"/>
</dbReference>
<dbReference type="GeneID" id="87957177"/>
<reference evidence="2 3" key="1">
    <citation type="submission" date="2024-01" db="EMBL/GenBank/DDBJ databases">
        <title>Comparative genomics of Cryptococcus and Kwoniella reveals pathogenesis evolution and contrasting modes of karyotype evolution via chromosome fusion or intercentromeric recombination.</title>
        <authorList>
            <person name="Coelho M.A."/>
            <person name="David-Palma M."/>
            <person name="Shea T."/>
            <person name="Bowers K."/>
            <person name="McGinley-Smith S."/>
            <person name="Mohammad A.W."/>
            <person name="Gnirke A."/>
            <person name="Yurkov A.M."/>
            <person name="Nowrousian M."/>
            <person name="Sun S."/>
            <person name="Cuomo C.A."/>
            <person name="Heitman J."/>
        </authorList>
    </citation>
    <scope>NUCLEOTIDE SEQUENCE [LARGE SCALE GENOMIC DNA]</scope>
    <source>
        <strain evidence="2">CBS 11374</strain>
    </source>
</reference>
<keyword evidence="1" id="KW-0812">Transmembrane</keyword>
<gene>
    <name evidence="2" type="ORF">IL334_005046</name>
</gene>
<dbReference type="Proteomes" id="UP001329825">
    <property type="component" value="Chromosome 6"/>
</dbReference>
<feature type="transmembrane region" description="Helical" evidence="1">
    <location>
        <begin position="21"/>
        <end position="39"/>
    </location>
</feature>
<evidence type="ECO:0000313" key="3">
    <source>
        <dbReference type="Proteomes" id="UP001329825"/>
    </source>
</evidence>
<keyword evidence="1" id="KW-1133">Transmembrane helix</keyword>
<feature type="transmembrane region" description="Helical" evidence="1">
    <location>
        <begin position="257"/>
        <end position="275"/>
    </location>
</feature>
<organism evidence="2 3">
    <name type="scientific">Kwoniella shivajii</name>
    <dbReference type="NCBI Taxonomy" id="564305"/>
    <lineage>
        <taxon>Eukaryota</taxon>
        <taxon>Fungi</taxon>
        <taxon>Dikarya</taxon>
        <taxon>Basidiomycota</taxon>
        <taxon>Agaricomycotina</taxon>
        <taxon>Tremellomycetes</taxon>
        <taxon>Tremellales</taxon>
        <taxon>Cryptococcaceae</taxon>
        <taxon>Kwoniella</taxon>
    </lineage>
</organism>
<proteinExistence type="predicted"/>
<accession>A0ABZ1D2I3</accession>
<evidence type="ECO:0000313" key="2">
    <source>
        <dbReference type="EMBL" id="WRT68071.1"/>
    </source>
</evidence>
<feature type="transmembrane region" description="Helical" evidence="1">
    <location>
        <begin position="96"/>
        <end position="122"/>
    </location>
</feature>
<protein>
    <submittedName>
        <fullName evidence="2">Uncharacterized protein</fullName>
    </submittedName>
</protein>
<sequence>MSAIIDGSSLWDMMGLSIDSTTWYSGLGIIIQSMVLASILSKSIEYFDRFDKKKDHRGLLVSIGFGTTISLGLLILTCGQTRTLVYKRTNIPSNSIRFLLLGDMVILLFSGISCSIVGCYYTWRCYVMSKNNRYLLGCLSIGLLIQFIITLVTAAHGFALPQLQGESLTHLPAFMDRGEYLYNVWSSITLVNNAFISITSLFLIFRTKDGIHHYDWRSYHRYISLSYESMLTPTICILIMISSSGLSGSPMTNIRRVFTVVLPLLYYNSFLQTLVGRQYLRNKIESRNTNSMEEMRLTGGQSDLDKKQQLGQGIPMGINFGLASSPGVRMGAGAGAGAGGQFLDMKGGQRVFVSAPRRF</sequence>
<dbReference type="RefSeq" id="XP_062792811.1">
    <property type="nucleotide sequence ID" value="XM_062936760.1"/>
</dbReference>
<feature type="transmembrane region" description="Helical" evidence="1">
    <location>
        <begin position="180"/>
        <end position="205"/>
    </location>
</feature>
<feature type="transmembrane region" description="Helical" evidence="1">
    <location>
        <begin position="59"/>
        <end position="76"/>
    </location>
</feature>
<evidence type="ECO:0000256" key="1">
    <source>
        <dbReference type="SAM" id="Phobius"/>
    </source>
</evidence>
<keyword evidence="1" id="KW-0472">Membrane</keyword>